<dbReference type="Gene3D" id="3.30.70.1440">
    <property type="entry name" value="Multidrug efflux transporter AcrB pore domain"/>
    <property type="match status" value="1"/>
</dbReference>
<feature type="transmembrane region" description="Helical" evidence="1">
    <location>
        <begin position="469"/>
        <end position="494"/>
    </location>
</feature>
<feature type="transmembrane region" description="Helical" evidence="1">
    <location>
        <begin position="920"/>
        <end position="941"/>
    </location>
</feature>
<dbReference type="Gene3D" id="3.30.70.1430">
    <property type="entry name" value="Multidrug efflux transporter AcrB pore domain"/>
    <property type="match status" value="2"/>
</dbReference>
<comment type="caution">
    <text evidence="2">The sequence shown here is derived from an EMBL/GenBank/DDBJ whole genome shotgun (WGS) entry which is preliminary data.</text>
</comment>
<dbReference type="EMBL" id="AJLS01000183">
    <property type="protein sequence ID" value="EKN62640.1"/>
    <property type="molecule type" value="Genomic_DNA"/>
</dbReference>
<feature type="transmembrane region" description="Helical" evidence="1">
    <location>
        <begin position="337"/>
        <end position="356"/>
    </location>
</feature>
<dbReference type="Proteomes" id="UP000006316">
    <property type="component" value="Unassembled WGS sequence"/>
</dbReference>
<dbReference type="AlphaFoldDB" id="K6BUP8"/>
<dbReference type="Gene3D" id="3.30.2090.10">
    <property type="entry name" value="Multidrug efflux transporter AcrB TolC docking domain, DN and DC subdomains"/>
    <property type="match status" value="2"/>
</dbReference>
<feature type="transmembrane region" description="Helical" evidence="1">
    <location>
        <begin position="363"/>
        <end position="383"/>
    </location>
</feature>
<dbReference type="eggNOG" id="COG0841">
    <property type="taxonomic scope" value="Bacteria"/>
</dbReference>
<feature type="transmembrane region" description="Helical" evidence="1">
    <location>
        <begin position="868"/>
        <end position="887"/>
    </location>
</feature>
<sequence length="1046" mass="113012">MNRFIEAAMKRSVLILTCVALIITWGAMSAFQMQRDYLPPINNTALMATIQADHYQADQVKQTIAAKVEEAVQSVDKLSYIESNSFDGGLMVSFYFPNHTDMEKAEDDVKKAVGKIKLPDDVNTPLVSRVSTNSFPVLRLSLTSENVDESHLRTSVQDNVVNELKRVPGVSEVRVTGAGQSGYIVTLQADAVEKYRLTMKDIQNALSSMHPIWPQGTIKEDGGPEGRLSMPIRITGWEINSTDLNNLSIPTPDGETVVLQDIATIKSGLVDVHTISRTSGKPSVLLDVLKTPSANVTDVTERINERIQALPEIKAKAVDLSILQDQGNEINTALKGLIKEGLLGILFSVICVFVFFRNIRSTLIIALSLPVCLLAATAILKAMDVSLNILTISGLIVAMGRVVDDSIVVIDNMYRKQMERTGGPITAHSLAGGVVEMIPAIVSSTATTVAVFLPISLIGGMISSAFSGFAWAVVIALVTSLAVSILVVPALAYVCWKKQPITKSVDMEMKARTVLQWVFFKKKVIVILTLALFAITAAVAAFLPVNFFPREHANGVTIQVELPEQSLLADVDAEVKNIETILKDVPEVETYTSTLGSTFTPMFDDVFDEGGGWVQKQNIANISVGIKKQTDADLFVKQLRSQLGALSTNAVFTVANQNIAGDDSRLKVILTGGDQRELDSAAILVRSKLQMIPGLSVEGTANDANESMKHFLVLNQSSIQDLGLNVDEITNRMNRYLPQNVRMDVIAGEVAIPIELQMDTAQGSLVSAGDPNPEKTILSKIGHETFTAKDGSQVSLAEITTLETSSQTVISERDGSPFAAVTGNIVTRDIGKVTRQVNETMNGLNLPSGVDYSLGGISQQVKQMVMEMSLALILSLALVLMIVSAVFRGWHAPAAVLICIPMALIGSVWGMAILGMEWNLAALIGLLMLAGIAVTNGIVLVDKIERNLAAGMEVRQAILFGTATRVRPVLMTAGTTILTLLPLAASSNGNTLVSQTLGVVVVGGMISSTIICLFIIPIMYEWLNVKRNKTRNRQQQERKQGTVLLL</sequence>
<dbReference type="Pfam" id="PF00873">
    <property type="entry name" value="ACR_tran"/>
    <property type="match status" value="1"/>
</dbReference>
<dbReference type="GO" id="GO:0005886">
    <property type="term" value="C:plasma membrane"/>
    <property type="evidence" value="ECO:0007669"/>
    <property type="project" value="TreeGrafter"/>
</dbReference>
<proteinExistence type="predicted"/>
<organism evidence="2 3">
    <name type="scientific">Neobacillus bataviensis LMG 21833</name>
    <dbReference type="NCBI Taxonomy" id="1117379"/>
    <lineage>
        <taxon>Bacteria</taxon>
        <taxon>Bacillati</taxon>
        <taxon>Bacillota</taxon>
        <taxon>Bacilli</taxon>
        <taxon>Bacillales</taxon>
        <taxon>Bacillaceae</taxon>
        <taxon>Neobacillus</taxon>
    </lineage>
</organism>
<feature type="transmembrane region" description="Helical" evidence="1">
    <location>
        <begin position="894"/>
        <end position="914"/>
    </location>
</feature>
<dbReference type="OrthoDB" id="9757876at2"/>
<dbReference type="PATRIC" id="fig|1117379.3.peg.5238"/>
<dbReference type="PANTHER" id="PTHR32063:SF0">
    <property type="entry name" value="SWARMING MOTILITY PROTEIN SWRC"/>
    <property type="match status" value="1"/>
</dbReference>
<feature type="transmembrane region" description="Helical" evidence="1">
    <location>
        <begin position="524"/>
        <end position="543"/>
    </location>
</feature>
<keyword evidence="3" id="KW-1185">Reference proteome</keyword>
<name>K6BUP8_9BACI</name>
<feature type="transmembrane region" description="Helical" evidence="1">
    <location>
        <begin position="389"/>
        <end position="410"/>
    </location>
</feature>
<dbReference type="SUPFAM" id="SSF82714">
    <property type="entry name" value="Multidrug efflux transporter AcrB TolC docking domain, DN and DC subdomains"/>
    <property type="match status" value="1"/>
</dbReference>
<dbReference type="Gene3D" id="3.30.70.1320">
    <property type="entry name" value="Multidrug efflux transporter AcrB pore domain like"/>
    <property type="match status" value="1"/>
</dbReference>
<gene>
    <name evidence="2" type="ORF">BABA_25291</name>
</gene>
<dbReference type="GO" id="GO:0042910">
    <property type="term" value="F:xenobiotic transmembrane transporter activity"/>
    <property type="evidence" value="ECO:0007669"/>
    <property type="project" value="TreeGrafter"/>
</dbReference>
<accession>K6BUP8</accession>
<dbReference type="STRING" id="1117379.BABA_25291"/>
<feature type="transmembrane region" description="Helical" evidence="1">
    <location>
        <begin position="997"/>
        <end position="1023"/>
    </location>
</feature>
<dbReference type="InterPro" id="IPR001036">
    <property type="entry name" value="Acrflvin-R"/>
</dbReference>
<evidence type="ECO:0000313" key="2">
    <source>
        <dbReference type="EMBL" id="EKN62640.1"/>
    </source>
</evidence>
<protein>
    <submittedName>
        <fullName evidence="2">AcrB/AcrD/AcrF family transporter</fullName>
    </submittedName>
</protein>
<feature type="transmembrane region" description="Helical" evidence="1">
    <location>
        <begin position="430"/>
        <end position="457"/>
    </location>
</feature>
<feature type="transmembrane region" description="Helical" evidence="1">
    <location>
        <begin position="962"/>
        <end position="985"/>
    </location>
</feature>
<keyword evidence="1" id="KW-1133">Transmembrane helix</keyword>
<keyword evidence="1" id="KW-0812">Transmembrane</keyword>
<dbReference type="SUPFAM" id="SSF82866">
    <property type="entry name" value="Multidrug efflux transporter AcrB transmembrane domain"/>
    <property type="match status" value="2"/>
</dbReference>
<dbReference type="PANTHER" id="PTHR32063">
    <property type="match status" value="1"/>
</dbReference>
<evidence type="ECO:0000313" key="3">
    <source>
        <dbReference type="Proteomes" id="UP000006316"/>
    </source>
</evidence>
<dbReference type="InterPro" id="IPR027463">
    <property type="entry name" value="AcrB_DN_DC_subdom"/>
</dbReference>
<evidence type="ECO:0000256" key="1">
    <source>
        <dbReference type="SAM" id="Phobius"/>
    </source>
</evidence>
<reference evidence="2 3" key="1">
    <citation type="journal article" date="2012" name="Front. Microbiol.">
        <title>Redundancy and modularity in membrane-associated dissimilatory nitrate reduction in Bacillus.</title>
        <authorList>
            <person name="Heylen K."/>
            <person name="Keltjens J."/>
        </authorList>
    </citation>
    <scope>NUCLEOTIDE SEQUENCE [LARGE SCALE GENOMIC DNA]</scope>
    <source>
        <strain evidence="3">LMG 21833T</strain>
    </source>
</reference>
<dbReference type="RefSeq" id="WP_007088047.1">
    <property type="nucleotide sequence ID" value="NZ_AJLS01000183.1"/>
</dbReference>
<dbReference type="PRINTS" id="PR00702">
    <property type="entry name" value="ACRIFLAVINRP"/>
</dbReference>
<dbReference type="Gene3D" id="1.20.1640.10">
    <property type="entry name" value="Multidrug efflux transporter AcrB transmembrane domain"/>
    <property type="match status" value="2"/>
</dbReference>
<keyword evidence="1" id="KW-0472">Membrane</keyword>
<dbReference type="SUPFAM" id="SSF82693">
    <property type="entry name" value="Multidrug efflux transporter AcrB pore domain, PN1, PN2, PC1 and PC2 subdomains"/>
    <property type="match status" value="2"/>
</dbReference>